<dbReference type="AlphaFoldDB" id="A0A835UX76"/>
<keyword evidence="5" id="KW-1185">Reference proteome</keyword>
<proteinExistence type="inferred from homology"/>
<evidence type="ECO:0000256" key="2">
    <source>
        <dbReference type="ARBA" id="ARBA00022737"/>
    </source>
</evidence>
<dbReference type="NCBIfam" id="TIGR00756">
    <property type="entry name" value="PPR"/>
    <property type="match status" value="1"/>
</dbReference>
<dbReference type="OrthoDB" id="420187at2759"/>
<dbReference type="PANTHER" id="PTHR47939:SF2">
    <property type="entry name" value="OS03G0782900 PROTEIN"/>
    <property type="match status" value="1"/>
</dbReference>
<keyword evidence="2" id="KW-0677">Repeat</keyword>
<dbReference type="InterPro" id="IPR002885">
    <property type="entry name" value="PPR_rpt"/>
</dbReference>
<accession>A0A835UX76</accession>
<dbReference type="PROSITE" id="PS51375">
    <property type="entry name" value="PPR"/>
    <property type="match status" value="1"/>
</dbReference>
<evidence type="ECO:0000313" key="5">
    <source>
        <dbReference type="Proteomes" id="UP000636800"/>
    </source>
</evidence>
<organism evidence="4 5">
    <name type="scientific">Vanilla planifolia</name>
    <name type="common">Vanilla</name>
    <dbReference type="NCBI Taxonomy" id="51239"/>
    <lineage>
        <taxon>Eukaryota</taxon>
        <taxon>Viridiplantae</taxon>
        <taxon>Streptophyta</taxon>
        <taxon>Embryophyta</taxon>
        <taxon>Tracheophyta</taxon>
        <taxon>Spermatophyta</taxon>
        <taxon>Magnoliopsida</taxon>
        <taxon>Liliopsida</taxon>
        <taxon>Asparagales</taxon>
        <taxon>Orchidaceae</taxon>
        <taxon>Vanilloideae</taxon>
        <taxon>Vanilleae</taxon>
        <taxon>Vanilla</taxon>
    </lineage>
</organism>
<feature type="repeat" description="PPR" evidence="3">
    <location>
        <begin position="246"/>
        <end position="280"/>
    </location>
</feature>
<dbReference type="Gene3D" id="1.25.40.10">
    <property type="entry name" value="Tetratricopeptide repeat domain"/>
    <property type="match status" value="2"/>
</dbReference>
<evidence type="ECO:0000256" key="3">
    <source>
        <dbReference type="PROSITE-ProRule" id="PRU00708"/>
    </source>
</evidence>
<name>A0A835UX76_VANPL</name>
<dbReference type="Pfam" id="PF01535">
    <property type="entry name" value="PPR"/>
    <property type="match status" value="2"/>
</dbReference>
<evidence type="ECO:0000313" key="4">
    <source>
        <dbReference type="EMBL" id="KAG0479229.1"/>
    </source>
</evidence>
<comment type="similarity">
    <text evidence="1">Belongs to the PPR family. P subfamily.</text>
</comment>
<reference evidence="4 5" key="1">
    <citation type="journal article" date="2020" name="Nat. Food">
        <title>A phased Vanilla planifolia genome enables genetic improvement of flavour and production.</title>
        <authorList>
            <person name="Hasing T."/>
            <person name="Tang H."/>
            <person name="Brym M."/>
            <person name="Khazi F."/>
            <person name="Huang T."/>
            <person name="Chambers A.H."/>
        </authorList>
    </citation>
    <scope>NUCLEOTIDE SEQUENCE [LARGE SCALE GENOMIC DNA]</scope>
    <source>
        <tissue evidence="4">Leaf</tissue>
    </source>
</reference>
<sequence>MPSCRFFSHIPTPVKWRRAIAQRNLAVQISSLLIHHKNGISILRSRTSLLPRPLPSSLLRRILKQTHSNPDVSFRFFLFARAHLSFNPDLVDFSTIAAILVAGDQFSSVAHLLYPVLRSHPAPALLDSLFYSSNYFFHSSATTVLSKLLNFVLEIYSTLPSLCGAIETFKRIKDFQVVPSKRSCNALLDLLCSSGEFRIAWLVYASAVRIGAMMDGGSWTTLARLLCKEGKLHKAEMLLNSGFCRRASCYDLVIKCYARKRHFSLAIRVLNGMEERGFRTRLSTLSSILDESCRFGDFSLAGLMIKEMIVGGLLPVFPSLDFDWIVRRFCELGKTFAAMLIFEKAQRRNLELMSACTCVSSGH</sequence>
<gene>
    <name evidence="4" type="ORF">HPP92_010087</name>
</gene>
<dbReference type="EMBL" id="JADCNL010000005">
    <property type="protein sequence ID" value="KAG0479229.1"/>
    <property type="molecule type" value="Genomic_DNA"/>
</dbReference>
<dbReference type="InterPro" id="IPR050667">
    <property type="entry name" value="PPR-containing_protein"/>
</dbReference>
<comment type="caution">
    <text evidence="4">The sequence shown here is derived from an EMBL/GenBank/DDBJ whole genome shotgun (WGS) entry which is preliminary data.</text>
</comment>
<protein>
    <recommendedName>
        <fullName evidence="6">Pentatricopeptide repeat-containing protein</fullName>
    </recommendedName>
</protein>
<dbReference type="PANTHER" id="PTHR47939">
    <property type="entry name" value="MEMBRANE-ASSOCIATED SALT-INDUCIBLE PROTEIN-LIKE"/>
    <property type="match status" value="1"/>
</dbReference>
<dbReference type="InterPro" id="IPR011990">
    <property type="entry name" value="TPR-like_helical_dom_sf"/>
</dbReference>
<dbReference type="Proteomes" id="UP000636800">
    <property type="component" value="Chromosome 5"/>
</dbReference>
<evidence type="ECO:0000256" key="1">
    <source>
        <dbReference type="ARBA" id="ARBA00007626"/>
    </source>
</evidence>
<evidence type="ECO:0008006" key="6">
    <source>
        <dbReference type="Google" id="ProtNLM"/>
    </source>
</evidence>